<organism evidence="11 12">
    <name type="scientific">Sporomusa malonica</name>
    <dbReference type="NCBI Taxonomy" id="112901"/>
    <lineage>
        <taxon>Bacteria</taxon>
        <taxon>Bacillati</taxon>
        <taxon>Bacillota</taxon>
        <taxon>Negativicutes</taxon>
        <taxon>Selenomonadales</taxon>
        <taxon>Sporomusaceae</taxon>
        <taxon>Sporomusa</taxon>
    </lineage>
</organism>
<evidence type="ECO:0000313" key="11">
    <source>
        <dbReference type="EMBL" id="SMC97481.1"/>
    </source>
</evidence>
<comment type="pathway">
    <text evidence="10">Amino-acid biosynthesis; L-arginine biosynthesis; N(2)-acetyl-L-ornithine from L-glutamate: step 1/4.</text>
</comment>
<evidence type="ECO:0000256" key="4">
    <source>
        <dbReference type="ARBA" id="ARBA00022605"/>
    </source>
</evidence>
<feature type="site" description="Involved in the stabilization of negative charge on the oxyanion by the formation of the oxyanion hole" evidence="10">
    <location>
        <position position="115"/>
    </location>
</feature>
<dbReference type="EMBL" id="FWXI01000016">
    <property type="protein sequence ID" value="SMC97481.1"/>
    <property type="molecule type" value="Genomic_DNA"/>
</dbReference>
<feature type="binding site" evidence="10">
    <location>
        <position position="188"/>
    </location>
    <ligand>
        <name>substrate</name>
    </ligand>
</feature>
<dbReference type="PANTHER" id="PTHR23100">
    <property type="entry name" value="ARGININE BIOSYNTHESIS BIFUNCTIONAL PROTEIN ARGJ"/>
    <property type="match status" value="1"/>
</dbReference>
<keyword evidence="8 10" id="KW-0012">Acyltransferase</keyword>
<comment type="function">
    <text evidence="10">Catalyzes two activities which are involved in the cyclic version of arginine biosynthesis: the synthesis of N-acetylglutamate from glutamate and acetyl-CoA as the acetyl donor, and of ornithine by transacetylation between N(2)-acetylornithine and glutamate.</text>
</comment>
<dbReference type="Gene3D" id="3.10.20.340">
    <property type="entry name" value="ArgJ beta chain, C-terminal domain"/>
    <property type="match status" value="1"/>
</dbReference>
<dbReference type="FunFam" id="3.10.20.340:FF:000001">
    <property type="entry name" value="Arginine biosynthesis bifunctional protein ArgJ, chloroplastic"/>
    <property type="match status" value="1"/>
</dbReference>
<dbReference type="NCBIfam" id="TIGR00120">
    <property type="entry name" value="ArgJ"/>
    <property type="match status" value="1"/>
</dbReference>
<protein>
    <recommendedName>
        <fullName evidence="10">Arginine biosynthesis bifunctional protein ArgJ</fullName>
    </recommendedName>
    <domain>
        <recommendedName>
            <fullName evidence="10">Glutamate N-acetyltransferase</fullName>
            <ecNumber evidence="10">2.3.1.35</ecNumber>
        </recommendedName>
        <alternativeName>
            <fullName evidence="10">Ornithine acetyltransferase</fullName>
            <shortName evidence="10">OATase</shortName>
        </alternativeName>
        <alternativeName>
            <fullName evidence="10">Ornithine transacetylase</fullName>
        </alternativeName>
    </domain>
    <domain>
        <recommendedName>
            <fullName evidence="10">Amino-acid acetyltransferase</fullName>
            <ecNumber evidence="10">2.3.1.1</ecNumber>
        </recommendedName>
        <alternativeName>
            <fullName evidence="10">N-acetylglutamate synthase</fullName>
            <shortName evidence="10">AGSase</shortName>
        </alternativeName>
    </domain>
    <component>
        <recommendedName>
            <fullName evidence="10">Arginine biosynthesis bifunctional protein ArgJ alpha chain</fullName>
        </recommendedName>
    </component>
    <component>
        <recommendedName>
            <fullName evidence="10">Arginine biosynthesis bifunctional protein ArgJ beta chain</fullName>
        </recommendedName>
    </component>
</protein>
<dbReference type="UniPathway" id="UPA00068">
    <property type="reaction ID" value="UER00106"/>
</dbReference>
<evidence type="ECO:0000256" key="3">
    <source>
        <dbReference type="ARBA" id="ARBA00022571"/>
    </source>
</evidence>
<proteinExistence type="inferred from homology"/>
<dbReference type="STRING" id="112901.SAMN04488500_11644"/>
<dbReference type="GO" id="GO:0004358">
    <property type="term" value="F:L-glutamate N-acetyltransferase activity, acting on acetyl-L-ornithine as donor"/>
    <property type="evidence" value="ECO:0007669"/>
    <property type="project" value="UniProtKB-UniRule"/>
</dbReference>
<comment type="subcellular location">
    <subcellularLocation>
        <location evidence="10">Cytoplasm</location>
    </subcellularLocation>
</comment>
<dbReference type="InterPro" id="IPR002813">
    <property type="entry name" value="Arg_biosynth_ArgJ"/>
</dbReference>
<evidence type="ECO:0000256" key="10">
    <source>
        <dbReference type="HAMAP-Rule" id="MF_01106"/>
    </source>
</evidence>
<evidence type="ECO:0000256" key="5">
    <source>
        <dbReference type="ARBA" id="ARBA00022679"/>
    </source>
</evidence>
<keyword evidence="12" id="KW-1185">Reference proteome</keyword>
<dbReference type="AlphaFoldDB" id="A0A1W2DIY8"/>
<dbReference type="Gene3D" id="3.60.70.12">
    <property type="entry name" value="L-amino peptidase D-ALA esterase/amidase"/>
    <property type="match status" value="1"/>
</dbReference>
<dbReference type="EC" id="2.3.1.35" evidence="10"/>
<keyword evidence="6 10" id="KW-0068">Autocatalytic cleavage</keyword>
<dbReference type="InterPro" id="IPR016117">
    <property type="entry name" value="ArgJ-like_dom_sf"/>
</dbReference>
<feature type="active site" description="Nucleophile" evidence="10">
    <location>
        <position position="188"/>
    </location>
</feature>
<keyword evidence="5 10" id="KW-0808">Transferase</keyword>
<dbReference type="GO" id="GO:0005737">
    <property type="term" value="C:cytoplasm"/>
    <property type="evidence" value="ECO:0007669"/>
    <property type="project" value="UniProtKB-SubCell"/>
</dbReference>
<evidence type="ECO:0000256" key="7">
    <source>
        <dbReference type="ARBA" id="ARBA00023268"/>
    </source>
</evidence>
<feature type="binding site" evidence="10">
    <location>
        <position position="151"/>
    </location>
    <ligand>
        <name>substrate</name>
    </ligand>
</feature>
<accession>A0A1W2DIY8</accession>
<dbReference type="NCBIfam" id="NF003802">
    <property type="entry name" value="PRK05388.1"/>
    <property type="match status" value="1"/>
</dbReference>
<dbReference type="SUPFAM" id="SSF56266">
    <property type="entry name" value="DmpA/ArgJ-like"/>
    <property type="match status" value="1"/>
</dbReference>
<feature type="site" description="Involved in the stabilization of negative charge on the oxyanion by the formation of the oxyanion hole" evidence="10">
    <location>
        <position position="114"/>
    </location>
</feature>
<dbReference type="PANTHER" id="PTHR23100:SF0">
    <property type="entry name" value="ARGININE BIOSYNTHESIS BIFUNCTIONAL PROTEIN ARGJ, MITOCHONDRIAL"/>
    <property type="match status" value="1"/>
</dbReference>
<comment type="subunit">
    <text evidence="2 10">Heterotetramer of two alpha and two beta chains.</text>
</comment>
<evidence type="ECO:0000256" key="2">
    <source>
        <dbReference type="ARBA" id="ARBA00011475"/>
    </source>
</evidence>
<evidence type="ECO:0000256" key="6">
    <source>
        <dbReference type="ARBA" id="ARBA00022813"/>
    </source>
</evidence>
<keyword evidence="7 10" id="KW-0511">Multifunctional enzyme</keyword>
<feature type="binding site" evidence="10">
    <location>
        <position position="275"/>
    </location>
    <ligand>
        <name>substrate</name>
    </ligand>
</feature>
<evidence type="ECO:0000256" key="8">
    <source>
        <dbReference type="ARBA" id="ARBA00023315"/>
    </source>
</evidence>
<feature type="binding site" evidence="10">
    <location>
        <position position="398"/>
    </location>
    <ligand>
        <name>substrate</name>
    </ligand>
</feature>
<dbReference type="GO" id="GO:0006526">
    <property type="term" value="P:L-arginine biosynthetic process"/>
    <property type="evidence" value="ECO:0007669"/>
    <property type="project" value="UniProtKB-UniRule"/>
</dbReference>
<evidence type="ECO:0000256" key="9">
    <source>
        <dbReference type="ARBA" id="ARBA00049439"/>
    </source>
</evidence>
<evidence type="ECO:0000256" key="1">
    <source>
        <dbReference type="ARBA" id="ARBA00006774"/>
    </source>
</evidence>
<dbReference type="FunFam" id="3.60.70.12:FF:000001">
    <property type="entry name" value="Arginine biosynthesis bifunctional protein ArgJ, chloroplastic"/>
    <property type="match status" value="1"/>
</dbReference>
<comment type="pathway">
    <text evidence="10">Amino-acid biosynthesis; L-arginine biosynthesis; L-ornithine and N-acetyl-L-glutamate from L-glutamate and N(2)-acetyl-L-ornithine (cyclic): step 1/1.</text>
</comment>
<dbReference type="Proteomes" id="UP000192738">
    <property type="component" value="Unassembled WGS sequence"/>
</dbReference>
<comment type="similarity">
    <text evidence="1 10">Belongs to the ArgJ family.</text>
</comment>
<feature type="binding site" evidence="10">
    <location>
        <position position="403"/>
    </location>
    <ligand>
        <name>substrate</name>
    </ligand>
</feature>
<dbReference type="GO" id="GO:0006592">
    <property type="term" value="P:ornithine biosynthetic process"/>
    <property type="evidence" value="ECO:0007669"/>
    <property type="project" value="TreeGrafter"/>
</dbReference>
<feature type="site" description="Cleavage; by autolysis" evidence="10">
    <location>
        <begin position="187"/>
        <end position="188"/>
    </location>
</feature>
<feature type="chain" id="PRO_5023467943" description="Arginine biosynthesis bifunctional protein ArgJ beta chain" evidence="10">
    <location>
        <begin position="188"/>
        <end position="403"/>
    </location>
</feature>
<dbReference type="InterPro" id="IPR042195">
    <property type="entry name" value="ArgJ_beta_C"/>
</dbReference>
<feature type="binding site" evidence="10">
    <location>
        <position position="177"/>
    </location>
    <ligand>
        <name>substrate</name>
    </ligand>
</feature>
<dbReference type="EC" id="2.3.1.1" evidence="10"/>
<reference evidence="11 12" key="1">
    <citation type="submission" date="2017-04" db="EMBL/GenBank/DDBJ databases">
        <authorList>
            <person name="Afonso C.L."/>
            <person name="Miller P.J."/>
            <person name="Scott M.A."/>
            <person name="Spackman E."/>
            <person name="Goraichik I."/>
            <person name="Dimitrov K.M."/>
            <person name="Suarez D.L."/>
            <person name="Swayne D.E."/>
        </authorList>
    </citation>
    <scope>NUCLEOTIDE SEQUENCE [LARGE SCALE GENOMIC DNA]</scope>
    <source>
        <strain evidence="11 12">DSM 5090</strain>
    </source>
</reference>
<dbReference type="RefSeq" id="WP_084577098.1">
    <property type="nucleotide sequence ID" value="NZ_CP155572.1"/>
</dbReference>
<dbReference type="HAMAP" id="MF_01106">
    <property type="entry name" value="ArgJ"/>
    <property type="match status" value="1"/>
</dbReference>
<comment type="catalytic activity">
    <reaction evidence="9 10">
        <text>N(2)-acetyl-L-ornithine + L-glutamate = N-acetyl-L-glutamate + L-ornithine</text>
        <dbReference type="Rhea" id="RHEA:15349"/>
        <dbReference type="ChEBI" id="CHEBI:29985"/>
        <dbReference type="ChEBI" id="CHEBI:44337"/>
        <dbReference type="ChEBI" id="CHEBI:46911"/>
        <dbReference type="ChEBI" id="CHEBI:57805"/>
        <dbReference type="EC" id="2.3.1.35"/>
    </reaction>
</comment>
<keyword evidence="3 10" id="KW-0055">Arginine biosynthesis</keyword>
<dbReference type="CDD" id="cd02152">
    <property type="entry name" value="OAT"/>
    <property type="match status" value="1"/>
</dbReference>
<gene>
    <name evidence="10" type="primary">argJ</name>
    <name evidence="11" type="ORF">SAMN04488500_11644</name>
</gene>
<feature type="chain" id="PRO_5023467944" description="Arginine biosynthesis bifunctional protein ArgJ alpha chain" evidence="10">
    <location>
        <begin position="1"/>
        <end position="187"/>
    </location>
</feature>
<sequence length="403" mass="41869">MLTKISGGITAPQGFKAAGVHAGIKKNGKEDIGLIYSTVPAAAAAQFTTNQMAAAPVIVSRQVIENGKARAIIINSGCANACTGDQGMTDARVMAHETAKALNVDDCEVLVASTGVIGVNLPMDKVTAGITQAAAGLSENGHEQALAAIMTTDTFSKSCAYEFTLGGKQAKIAGIAKGAGMIHPNMATMLCFITTDAAIAPSLLKQALSQAVELSFNMITVDGDTSTNDMVAVLANGQVGNELITSTDSQTYREFYSVLKTVCTELAQLIVRDGEGATKFLEINVTRAVSFADAKCAAMAIAKSPLVKTAFFGQDPNWGRILCAVGYSGAKTQPDKTSLAIGDLTIVVNGQGAASFDTTKLKEVMAAKDIAITVDLGLGDASATVWTCDFSYEYVKINGEYTT</sequence>
<evidence type="ECO:0000313" key="12">
    <source>
        <dbReference type="Proteomes" id="UP000192738"/>
    </source>
</evidence>
<keyword evidence="4 10" id="KW-0028">Amino-acid biosynthesis</keyword>
<dbReference type="OrthoDB" id="9804242at2"/>
<keyword evidence="10" id="KW-0963">Cytoplasm</keyword>
<dbReference type="GO" id="GO:0004042">
    <property type="term" value="F:L-glutamate N-acetyltransferase activity"/>
    <property type="evidence" value="ECO:0007669"/>
    <property type="project" value="UniProtKB-UniRule"/>
</dbReference>
<dbReference type="Pfam" id="PF01960">
    <property type="entry name" value="ArgJ"/>
    <property type="match status" value="1"/>
</dbReference>
<comment type="catalytic activity">
    <reaction evidence="10">
        <text>L-glutamate + acetyl-CoA = N-acetyl-L-glutamate + CoA + H(+)</text>
        <dbReference type="Rhea" id="RHEA:24292"/>
        <dbReference type="ChEBI" id="CHEBI:15378"/>
        <dbReference type="ChEBI" id="CHEBI:29985"/>
        <dbReference type="ChEBI" id="CHEBI:44337"/>
        <dbReference type="ChEBI" id="CHEBI:57287"/>
        <dbReference type="ChEBI" id="CHEBI:57288"/>
        <dbReference type="EC" id="2.3.1.1"/>
    </reaction>
</comment>
<name>A0A1W2DIY8_9FIRM</name>